<evidence type="ECO:0000313" key="2">
    <source>
        <dbReference type="EMBL" id="CAK0895908.1"/>
    </source>
</evidence>
<feature type="compositionally biased region" description="Low complexity" evidence="1">
    <location>
        <begin position="38"/>
        <end position="56"/>
    </location>
</feature>
<feature type="region of interest" description="Disordered" evidence="1">
    <location>
        <begin position="38"/>
        <end position="72"/>
    </location>
</feature>
<evidence type="ECO:0000313" key="3">
    <source>
        <dbReference type="Proteomes" id="UP001189429"/>
    </source>
</evidence>
<comment type="caution">
    <text evidence="2">The sequence shown here is derived from an EMBL/GenBank/DDBJ whole genome shotgun (WGS) entry which is preliminary data.</text>
</comment>
<feature type="non-terminal residue" evidence="2">
    <location>
        <position position="126"/>
    </location>
</feature>
<dbReference type="EMBL" id="CAUYUJ010020106">
    <property type="protein sequence ID" value="CAK0895908.1"/>
    <property type="molecule type" value="Genomic_DNA"/>
</dbReference>
<organism evidence="2 3">
    <name type="scientific">Prorocentrum cordatum</name>
    <dbReference type="NCBI Taxonomy" id="2364126"/>
    <lineage>
        <taxon>Eukaryota</taxon>
        <taxon>Sar</taxon>
        <taxon>Alveolata</taxon>
        <taxon>Dinophyceae</taxon>
        <taxon>Prorocentrales</taxon>
        <taxon>Prorocentraceae</taxon>
        <taxon>Prorocentrum</taxon>
    </lineage>
</organism>
<evidence type="ECO:0000256" key="1">
    <source>
        <dbReference type="SAM" id="MobiDB-lite"/>
    </source>
</evidence>
<keyword evidence="3" id="KW-1185">Reference proteome</keyword>
<feature type="non-terminal residue" evidence="2">
    <location>
        <position position="1"/>
    </location>
</feature>
<accession>A0ABN9X8W7</accession>
<gene>
    <name evidence="2" type="ORF">PCOR1329_LOCUS74510</name>
</gene>
<feature type="region of interest" description="Disordered" evidence="1">
    <location>
        <begin position="86"/>
        <end position="126"/>
    </location>
</feature>
<name>A0ABN9X8W7_9DINO</name>
<dbReference type="Proteomes" id="UP001189429">
    <property type="component" value="Unassembled WGS sequence"/>
</dbReference>
<proteinExistence type="predicted"/>
<feature type="compositionally biased region" description="Basic and acidic residues" evidence="1">
    <location>
        <begin position="60"/>
        <end position="72"/>
    </location>
</feature>
<protein>
    <submittedName>
        <fullName evidence="2">Uncharacterized protein</fullName>
    </submittedName>
</protein>
<reference evidence="2" key="1">
    <citation type="submission" date="2023-10" db="EMBL/GenBank/DDBJ databases">
        <authorList>
            <person name="Chen Y."/>
            <person name="Shah S."/>
            <person name="Dougan E. K."/>
            <person name="Thang M."/>
            <person name="Chan C."/>
        </authorList>
    </citation>
    <scope>NUCLEOTIDE SEQUENCE [LARGE SCALE GENOMIC DNA]</scope>
</reference>
<sequence>QVWCFHPSQTSMSPPEAGWKVPFNGAVDPVMRIKITPGSAGAAPAQANAVPNMAPPGMSAEERRKQEMEKQRMGIREKMIAEQKLREEAKKKMEEQKRQAAEAAKKQAEEAAEKRRAMEEINKKKR</sequence>